<dbReference type="PANTHER" id="PTHR14017">
    <property type="entry name" value="LYSINE-SPECIFIC DEMETHYLASE"/>
    <property type="match status" value="1"/>
</dbReference>
<evidence type="ECO:0000256" key="6">
    <source>
        <dbReference type="ARBA" id="ARBA00023163"/>
    </source>
</evidence>
<dbReference type="AlphaFoldDB" id="L0P9J8"/>
<keyword evidence="2" id="KW-0678">Repressor</keyword>
<feature type="repeat" description="TPR" evidence="9">
    <location>
        <begin position="194"/>
        <end position="227"/>
    </location>
</feature>
<dbReference type="Pfam" id="PF13432">
    <property type="entry name" value="TPR_16"/>
    <property type="match status" value="1"/>
</dbReference>
<dbReference type="InterPro" id="IPR011990">
    <property type="entry name" value="TPR-like_helical_dom_sf"/>
</dbReference>
<dbReference type="Gene3D" id="1.25.40.10">
    <property type="entry name" value="Tetratricopeptide repeat domain"/>
    <property type="match status" value="3"/>
</dbReference>
<dbReference type="Pfam" id="PF13181">
    <property type="entry name" value="TPR_8"/>
    <property type="match status" value="2"/>
</dbReference>
<dbReference type="Proteomes" id="UP000010422">
    <property type="component" value="Unassembled WGS sequence"/>
</dbReference>
<dbReference type="FunCoup" id="L0P9J8">
    <property type="interactions" value="79"/>
</dbReference>
<dbReference type="GO" id="GO:0017053">
    <property type="term" value="C:transcription repressor complex"/>
    <property type="evidence" value="ECO:0007669"/>
    <property type="project" value="UniProtKB-ARBA"/>
</dbReference>
<dbReference type="PROSITE" id="PS50293">
    <property type="entry name" value="TPR_REGION"/>
    <property type="match status" value="4"/>
</dbReference>
<evidence type="ECO:0000256" key="3">
    <source>
        <dbReference type="ARBA" id="ARBA00022737"/>
    </source>
</evidence>
<dbReference type="PROSITE" id="PS50005">
    <property type="entry name" value="TPR"/>
    <property type="match status" value="7"/>
</dbReference>
<feature type="repeat" description="TPR" evidence="9">
    <location>
        <begin position="323"/>
        <end position="356"/>
    </location>
</feature>
<accession>L0P9J8</accession>
<evidence type="ECO:0000256" key="1">
    <source>
        <dbReference type="ARBA" id="ARBA00004123"/>
    </source>
</evidence>
<dbReference type="GO" id="GO:0031490">
    <property type="term" value="F:chromatin DNA binding"/>
    <property type="evidence" value="ECO:0007669"/>
    <property type="project" value="TreeGrafter"/>
</dbReference>
<dbReference type="InterPro" id="IPR051630">
    <property type="entry name" value="Corepressor-Demethylase"/>
</dbReference>
<feature type="repeat" description="TPR" evidence="9">
    <location>
        <begin position="357"/>
        <end position="390"/>
    </location>
</feature>
<dbReference type="InterPro" id="IPR019734">
    <property type="entry name" value="TPR_rpt"/>
</dbReference>
<dbReference type="FunFam" id="1.25.40.10:FF:000403">
    <property type="entry name" value="General transcriptional repressor, putative"/>
    <property type="match status" value="1"/>
</dbReference>
<feature type="repeat" description="TPR" evidence="9">
    <location>
        <begin position="157"/>
        <end position="190"/>
    </location>
</feature>
<name>L0P9J8_PNEJI</name>
<evidence type="ECO:0000256" key="4">
    <source>
        <dbReference type="ARBA" id="ARBA00022803"/>
    </source>
</evidence>
<dbReference type="SMART" id="SM00028">
    <property type="entry name" value="TPR"/>
    <property type="match status" value="9"/>
</dbReference>
<feature type="repeat" description="TPR" evidence="9">
    <location>
        <begin position="53"/>
        <end position="86"/>
    </location>
</feature>
<feature type="compositionally biased region" description="Polar residues" evidence="10">
    <location>
        <begin position="567"/>
        <end position="577"/>
    </location>
</feature>
<dbReference type="FunFam" id="1.25.40.10:FF:000078">
    <property type="entry name" value="Transcriptional corepressor Cyc8"/>
    <property type="match status" value="1"/>
</dbReference>
<dbReference type="VEuPathDB" id="FungiDB:PNEJI1_002450"/>
<feature type="region of interest" description="Disordered" evidence="10">
    <location>
        <begin position="497"/>
        <end position="577"/>
    </location>
</feature>
<keyword evidence="5" id="KW-0805">Transcription regulation</keyword>
<keyword evidence="6" id="KW-0804">Transcription</keyword>
<organism evidence="12">
    <name type="scientific">Pneumocystis jirovecii</name>
    <name type="common">Human pneumocystis pneumonia agent</name>
    <dbReference type="NCBI Taxonomy" id="42068"/>
    <lineage>
        <taxon>Eukaryota</taxon>
        <taxon>Fungi</taxon>
        <taxon>Dikarya</taxon>
        <taxon>Ascomycota</taxon>
        <taxon>Taphrinomycotina</taxon>
        <taxon>Pneumocystomycetes</taxon>
        <taxon>Pneumocystaceae</taxon>
        <taxon>Pneumocystis</taxon>
    </lineage>
</organism>
<dbReference type="PANTHER" id="PTHR14017:SF1">
    <property type="entry name" value="LD02225P"/>
    <property type="match status" value="1"/>
</dbReference>
<dbReference type="GO" id="GO:0005634">
    <property type="term" value="C:nucleus"/>
    <property type="evidence" value="ECO:0007669"/>
    <property type="project" value="UniProtKB-SubCell"/>
</dbReference>
<evidence type="ECO:0000256" key="9">
    <source>
        <dbReference type="PROSITE-ProRule" id="PRU00339"/>
    </source>
</evidence>
<keyword evidence="7" id="KW-0539">Nucleus</keyword>
<comment type="caution">
    <text evidence="11">The sequence shown here is derived from an EMBL/GenBank/DDBJ whole genome shotgun (WGS) entry which is preliminary data.</text>
</comment>
<gene>
    <name evidence="11" type="ORF">PNEJI1_002450</name>
</gene>
<comment type="subcellular location">
    <subcellularLocation>
        <location evidence="1">Nucleus</location>
    </subcellularLocation>
</comment>
<dbReference type="InterPro" id="IPR013105">
    <property type="entry name" value="TPR_2"/>
</dbReference>
<keyword evidence="4 9" id="KW-0802">TPR repeat</keyword>
<feature type="repeat" description="TPR" evidence="9">
    <location>
        <begin position="87"/>
        <end position="120"/>
    </location>
</feature>
<evidence type="ECO:0000313" key="12">
    <source>
        <dbReference type="Proteomes" id="UP000010422"/>
    </source>
</evidence>
<dbReference type="Pfam" id="PF14559">
    <property type="entry name" value="TPR_19"/>
    <property type="match status" value="1"/>
</dbReference>
<sequence>MATVTPTAAPVAVSAPVGTTVNTVPTTVNSLTVGGTGENTAPSALARLVSINEETWMHIGRLAEQMGEYDRALSSYESALRQNPYSIGAMLQIASLFRANEQFGRAAEYFQSILNLDQTNGEVWSALGHCYLMMDDLQKTYAAYHQALYHLQNPKEPRLWYGIGILYDRYGSLEHAEEAFSQAIQIDPYFDKANEIYFRLGIIYRQQHKYTQSLECLQYILQSPPSPLTETDIWFQIGLVYEQQKEYKLAKDIYEHILSENADHAKVLQQLGWLYHQPNTSFTNQDLAVQYLTKSLELGMCIYLNNLFYHLVTFFFHLDNRDVQSWYFLGRCYMVQQKYNKAYEAYQQAVYRDGRNPIFWCSIGVLYYQINQYRDALDAYSRAIRLNPYISEVWYDLGTLYESCNNQIADALDAYQRAAELDPNNPHIKSRLQYLRSGKASGSCHTTSFPHPQDINPSSYQSSNLSGGLSAQWSKSPHSNLLPSIVNEVPRKLPVLRSSQPNETDSPLPNQTPDIVKKSSVSITSNERYGQHTLSPTNYHHHMPPNPYDKDRSNHTNIPLHSPIYPLQSSSESRNGSHSVYHVTRSTNMNEDTLLAPIHPNTFNINHEMKHLTNNISNSHSPHTEHSKSSLKQSVDSIIHYDIKEFQAHKRQREWEEKKDLNEQKKVNILKFGTKEVSHEKISEKKESHGHNTVIKKAATKEPTKTKELEFKELPEDSDSTLSSNQKTLSLAFPSTPPILKTDNVIPKYLESSENNKLGQPIIDSVKENSKHNKLNSITEITNHDTNIDEIKGPVLKKGWSGKEKNAQKIELTVRKISINENYDNDHE</sequence>
<dbReference type="GO" id="GO:0010468">
    <property type="term" value="P:regulation of gene expression"/>
    <property type="evidence" value="ECO:0007669"/>
    <property type="project" value="TreeGrafter"/>
</dbReference>
<protein>
    <submittedName>
        <fullName evidence="11">Uncharacterized protein</fullName>
    </submittedName>
</protein>
<feature type="compositionally biased region" description="Polar residues" evidence="10">
    <location>
        <begin position="497"/>
        <end position="538"/>
    </location>
</feature>
<feature type="repeat" description="TPR" evidence="9">
    <location>
        <begin position="231"/>
        <end position="264"/>
    </location>
</feature>
<reference evidence="11 12" key="1">
    <citation type="journal article" date="2012" name="MBio">
        <title>De novo assembly of the Pneumocystis jirovecii genome from a single bronchoalveolar lavage fluid specimen from a patient.</title>
        <authorList>
            <person name="Cisse O.H."/>
            <person name="Pagni M."/>
            <person name="Hauser P.M."/>
        </authorList>
    </citation>
    <scope>NUCLEOTIDE SEQUENCE [LARGE SCALE GENOMIC DNA]</scope>
    <source>
        <strain evidence="11 12">SE8</strain>
    </source>
</reference>
<evidence type="ECO:0000256" key="5">
    <source>
        <dbReference type="ARBA" id="ARBA00023015"/>
    </source>
</evidence>
<evidence type="ECO:0000256" key="7">
    <source>
        <dbReference type="ARBA" id="ARBA00023242"/>
    </source>
</evidence>
<dbReference type="InParanoid" id="L0P9J8"/>
<dbReference type="STRING" id="1209962.L0P9J8"/>
<comment type="similarity">
    <text evidence="8">Belongs to the CYC8/SSN6 family.</text>
</comment>
<keyword evidence="3" id="KW-0677">Repeat</keyword>
<evidence type="ECO:0000313" key="11">
    <source>
        <dbReference type="EMBL" id="CCJ28300.1"/>
    </source>
</evidence>
<evidence type="ECO:0000256" key="10">
    <source>
        <dbReference type="SAM" id="MobiDB-lite"/>
    </source>
</evidence>
<dbReference type="Pfam" id="PF07719">
    <property type="entry name" value="TPR_2"/>
    <property type="match status" value="1"/>
</dbReference>
<proteinExistence type="inferred from homology"/>
<evidence type="ECO:0000256" key="8">
    <source>
        <dbReference type="ARBA" id="ARBA00061082"/>
    </source>
</evidence>
<feature type="region of interest" description="Disordered" evidence="10">
    <location>
        <begin position="443"/>
        <end position="473"/>
    </location>
</feature>
<dbReference type="EMBL" id="CAKM01000053">
    <property type="protein sequence ID" value="CCJ28300.1"/>
    <property type="molecule type" value="Genomic_DNA"/>
</dbReference>
<evidence type="ECO:0000256" key="2">
    <source>
        <dbReference type="ARBA" id="ARBA00022491"/>
    </source>
</evidence>
<dbReference type="SUPFAM" id="SSF48452">
    <property type="entry name" value="TPR-like"/>
    <property type="match status" value="2"/>
</dbReference>
<dbReference type="GO" id="GO:0000978">
    <property type="term" value="F:RNA polymerase II cis-regulatory region sequence-specific DNA binding"/>
    <property type="evidence" value="ECO:0007669"/>
    <property type="project" value="TreeGrafter"/>
</dbReference>